<comment type="caution">
    <text evidence="1">The sequence shown here is derived from an EMBL/GenBank/DDBJ whole genome shotgun (WGS) entry which is preliminary data.</text>
</comment>
<dbReference type="GeneID" id="6017019"/>
<name>A8PCE8_COPC7</name>
<evidence type="ECO:0000313" key="2">
    <source>
        <dbReference type="Proteomes" id="UP000001861"/>
    </source>
</evidence>
<organism evidence="1 2">
    <name type="scientific">Coprinopsis cinerea (strain Okayama-7 / 130 / ATCC MYA-4618 / FGSC 9003)</name>
    <name type="common">Inky cap fungus</name>
    <name type="synonym">Hormographiella aspergillata</name>
    <dbReference type="NCBI Taxonomy" id="240176"/>
    <lineage>
        <taxon>Eukaryota</taxon>
        <taxon>Fungi</taxon>
        <taxon>Dikarya</taxon>
        <taxon>Basidiomycota</taxon>
        <taxon>Agaricomycotina</taxon>
        <taxon>Agaricomycetes</taxon>
        <taxon>Agaricomycetidae</taxon>
        <taxon>Agaricales</taxon>
        <taxon>Agaricineae</taxon>
        <taxon>Psathyrellaceae</taxon>
        <taxon>Coprinopsis</taxon>
    </lineage>
</organism>
<dbReference type="Proteomes" id="UP000001861">
    <property type="component" value="Unassembled WGS sequence"/>
</dbReference>
<evidence type="ECO:0000313" key="1">
    <source>
        <dbReference type="EMBL" id="EAU81435.2"/>
    </source>
</evidence>
<reference evidence="1 2" key="1">
    <citation type="journal article" date="2010" name="Proc. Natl. Acad. Sci. U.S.A.">
        <title>Insights into evolution of multicellular fungi from the assembled chromosomes of the mushroom Coprinopsis cinerea (Coprinus cinereus).</title>
        <authorList>
            <person name="Stajich J.E."/>
            <person name="Wilke S.K."/>
            <person name="Ahren D."/>
            <person name="Au C.H."/>
            <person name="Birren B.W."/>
            <person name="Borodovsky M."/>
            <person name="Burns C."/>
            <person name="Canback B."/>
            <person name="Casselton L.A."/>
            <person name="Cheng C.K."/>
            <person name="Deng J."/>
            <person name="Dietrich F.S."/>
            <person name="Fargo D.C."/>
            <person name="Farman M.L."/>
            <person name="Gathman A.C."/>
            <person name="Goldberg J."/>
            <person name="Guigo R."/>
            <person name="Hoegger P.J."/>
            <person name="Hooker J.B."/>
            <person name="Huggins A."/>
            <person name="James T.Y."/>
            <person name="Kamada T."/>
            <person name="Kilaru S."/>
            <person name="Kodira C."/>
            <person name="Kues U."/>
            <person name="Kupfer D."/>
            <person name="Kwan H.S."/>
            <person name="Lomsadze A."/>
            <person name="Li W."/>
            <person name="Lilly W.W."/>
            <person name="Ma L.J."/>
            <person name="Mackey A.J."/>
            <person name="Manning G."/>
            <person name="Martin F."/>
            <person name="Muraguchi H."/>
            <person name="Natvig D.O."/>
            <person name="Palmerini H."/>
            <person name="Ramesh M.A."/>
            <person name="Rehmeyer C.J."/>
            <person name="Roe B.A."/>
            <person name="Shenoy N."/>
            <person name="Stanke M."/>
            <person name="Ter-Hovhannisyan V."/>
            <person name="Tunlid A."/>
            <person name="Velagapudi R."/>
            <person name="Vision T.J."/>
            <person name="Zeng Q."/>
            <person name="Zolan M.E."/>
            <person name="Pukkila P.J."/>
        </authorList>
    </citation>
    <scope>NUCLEOTIDE SEQUENCE [LARGE SCALE GENOMIC DNA]</scope>
    <source>
        <strain evidence="2">Okayama-7 / 130 / ATCC MYA-4618 / FGSC 9003</strain>
    </source>
</reference>
<sequence length="125" mass="14042">MQCDVGGINLEVCPGSSLTKGDLRAGYLRANHGTGRHTVGWLRTIAIVTDLLDERATRVYLQNENLQATMHHFTSTFRALGCRIVYRPFARGLGARRQLFVTRLFPNRTWPLRSASDDILKAQVS</sequence>
<keyword evidence="2" id="KW-1185">Reference proteome</keyword>
<dbReference type="AlphaFoldDB" id="A8PCE8"/>
<accession>A8PCE8</accession>
<dbReference type="KEGG" id="cci:CC1G_05265"/>
<proteinExistence type="predicted"/>
<dbReference type="EMBL" id="AACS02000011">
    <property type="protein sequence ID" value="EAU81435.2"/>
    <property type="molecule type" value="Genomic_DNA"/>
</dbReference>
<dbReference type="InParanoid" id="A8PCE8"/>
<gene>
    <name evidence="1" type="ORF">CC1G_05265</name>
</gene>
<dbReference type="RefSeq" id="XP_001840379.2">
    <property type="nucleotide sequence ID" value="XM_001840327.2"/>
</dbReference>
<protein>
    <submittedName>
        <fullName evidence="1">Uncharacterized protein</fullName>
    </submittedName>
</protein>
<dbReference type="VEuPathDB" id="FungiDB:CC1G_05265"/>
<dbReference type="HOGENOM" id="CLU_1992511_0_0_1"/>